<dbReference type="Pfam" id="PF02174">
    <property type="entry name" value="IRS"/>
    <property type="match status" value="1"/>
</dbReference>
<feature type="compositionally biased region" description="Low complexity" evidence="4">
    <location>
        <begin position="2570"/>
        <end position="2579"/>
    </location>
</feature>
<gene>
    <name evidence="7" type="ORF">BDEG_20930</name>
</gene>
<reference evidence="7 8" key="2">
    <citation type="submission" date="2016-05" db="EMBL/GenBank/DDBJ databases">
        <title>Lineage-specific infection strategies underlie the spectrum of fungal disease in amphibians.</title>
        <authorList>
            <person name="Cuomo C.A."/>
            <person name="Farrer R.A."/>
            <person name="James T."/>
            <person name="Longcore J."/>
            <person name="Birren B."/>
        </authorList>
    </citation>
    <scope>NUCLEOTIDE SEQUENCE [LARGE SCALE GENOMIC DNA]</scope>
    <source>
        <strain evidence="7 8">JEL423</strain>
    </source>
</reference>
<dbReference type="GO" id="GO:0098609">
    <property type="term" value="P:cell-cell adhesion"/>
    <property type="evidence" value="ECO:0007669"/>
    <property type="project" value="TreeGrafter"/>
</dbReference>
<accession>A0A177W9M7</accession>
<evidence type="ECO:0000256" key="4">
    <source>
        <dbReference type="SAM" id="MobiDB-lite"/>
    </source>
</evidence>
<dbReference type="Gene3D" id="2.30.29.30">
    <property type="entry name" value="Pleckstrin-homology domain (PH domain)/Phosphotyrosine-binding domain (PTB)"/>
    <property type="match status" value="1"/>
</dbReference>
<evidence type="ECO:0000313" key="7">
    <source>
        <dbReference type="EMBL" id="OAJ36797.1"/>
    </source>
</evidence>
<dbReference type="GO" id="GO:0005178">
    <property type="term" value="F:integrin binding"/>
    <property type="evidence" value="ECO:0007669"/>
    <property type="project" value="TreeGrafter"/>
</dbReference>
<dbReference type="FunFam" id="2.30.29.30:FF:000028">
    <property type="entry name" value="Talin 2"/>
    <property type="match status" value="1"/>
</dbReference>
<dbReference type="InterPro" id="IPR036476">
    <property type="entry name" value="Talin_cent_sf"/>
</dbReference>
<dbReference type="InterPro" id="IPR019748">
    <property type="entry name" value="FERM_central"/>
</dbReference>
<dbReference type="Gene3D" id="3.10.20.90">
    <property type="entry name" value="Phosphatidylinositol 3-kinase Catalytic Subunit, Chain A, domain 1"/>
    <property type="match status" value="2"/>
</dbReference>
<name>A0A177W9M7_BATDL</name>
<dbReference type="InterPro" id="IPR019747">
    <property type="entry name" value="FERM_CS"/>
</dbReference>
<feature type="domain" description="I/LWEQ" evidence="6">
    <location>
        <begin position="2295"/>
        <end position="2537"/>
    </location>
</feature>
<feature type="region of interest" description="Disordered" evidence="4">
    <location>
        <begin position="2538"/>
        <end position="2617"/>
    </location>
</feature>
<dbReference type="InterPro" id="IPR054060">
    <property type="entry name" value="TLN1-like_RS"/>
</dbReference>
<dbReference type="Pfam" id="PF21692">
    <property type="entry name" value="Talin_R4"/>
    <property type="match status" value="1"/>
</dbReference>
<dbReference type="GO" id="GO:0005856">
    <property type="term" value="C:cytoskeleton"/>
    <property type="evidence" value="ECO:0007669"/>
    <property type="project" value="UniProtKB-SubCell"/>
</dbReference>
<dbReference type="SUPFAM" id="SSF109880">
    <property type="entry name" value="A middle domain of Talin 1"/>
    <property type="match status" value="1"/>
</dbReference>
<dbReference type="Proteomes" id="UP000077115">
    <property type="component" value="Unassembled WGS sequence"/>
</dbReference>
<dbReference type="Pfam" id="PF16511">
    <property type="entry name" value="FERM_f0"/>
    <property type="match status" value="1"/>
</dbReference>
<dbReference type="InterPro" id="IPR035963">
    <property type="entry name" value="FERM_2"/>
</dbReference>
<dbReference type="Pfam" id="PF09141">
    <property type="entry name" value="Talin_middle"/>
    <property type="match status" value="1"/>
</dbReference>
<dbReference type="InterPro" id="IPR002404">
    <property type="entry name" value="IRS_PTB"/>
</dbReference>
<dbReference type="GO" id="GO:0051015">
    <property type="term" value="F:actin filament binding"/>
    <property type="evidence" value="ECO:0007669"/>
    <property type="project" value="InterPro"/>
</dbReference>
<dbReference type="SMART" id="SM01244">
    <property type="entry name" value="IRS"/>
    <property type="match status" value="1"/>
</dbReference>
<dbReference type="STRING" id="403673.A0A177W9M7"/>
<dbReference type="CDD" id="cd14473">
    <property type="entry name" value="FERM_B-lobe"/>
    <property type="match status" value="1"/>
</dbReference>
<dbReference type="InterPro" id="IPR011993">
    <property type="entry name" value="PH-like_dom_sf"/>
</dbReference>
<evidence type="ECO:0000259" key="6">
    <source>
        <dbReference type="PROSITE" id="PS50945"/>
    </source>
</evidence>
<feature type="compositionally biased region" description="Basic and acidic residues" evidence="4">
    <location>
        <begin position="2607"/>
        <end position="2617"/>
    </location>
</feature>
<proteinExistence type="predicted"/>
<sequence>MSNLALKIYLADSDITKTCQYTSDMYVQDIIQDIREKHSYGEGGLDFGLFIREQNLWLASNKLLDHYDLRTGDVLEFRKRHRVLKVKMLDDSMKAILVDESQPVRVVVAAVCERIGISNDDEYSLASDKTLTLNKKGDKKAKQKEAVYTEGPAWLNPDKTLREQGLTESDAVILKKKFFFTDQNVDRSDPVQMMLMYNQSHEMIVSGKQPCTGVESAQLGAIQLQIQYGNHEPDKHKPGFVKVKDYIPPEYHKNKDIEKRMYNEHSKLHGMSELNAKFRYVQMCRSLKTYGTTFFVVKEPAAKRKKATTMLLGVTKQSILRVDLETKEIVQEWKLTQIRRWAATAKTFTLDFGDHSENYYSVESTEGDQISRLISGYIDIIVKKRNQKSRTVEEARVEEQAVIEDYVRPGRANNVEVVATAGGARRAKESHTGGAMFVDDEQSSNYQKTNRHQNSVPQGEIAQNLDIVEFQQAIIQTINNGLAVAAAAYTDLSVPTHLPSMTNDPATVKWRQETCDITSEAVASNIAASLAAVGTLIIHATGNVDDMDYNTIGSKLFTVISAISQITQGMKMLSGLQVTENDQERLLRAAKMLTETISKVLRDLLPIISGSLVMDDFYGATKNLAGASSNVLLTIDHLDVTYEQQQMLYQAAESIANAVAAAVDRTKSMATTIREPETQQMCLSDSILCSEISSMLTAVTVALAPTVHTPLCRELLVEGCTLMRDSALALVSYSDQATNPKIIVQLQDAVDLVEKAISDLLACARFSDMTLDSEIEGYYDEIAVSLDQLIQSLDNSDNMIAHTKQITISATRLAEVLKLKADTLETTQEQNLLIDDARMISELIARLVEDVKGFVKSPNSPEVDQSLERTVLDFKDLVDRVCGSFIKASLTHRLVQSLRSTMASSNQLMSSSRNCASFNRDQGSQIHLHRAIKKVVDCMPKVVRAIKGSTAKPNDYVACVSLTQASRSMLDPGMLMVDCARTAALTTVDSDAQHLLLTATQQLVDELQNMCKILDIYEQICAAEELVGAEISLKTTLFDISKARSETAQPFISNPVSSEELMNAETSLAQLSKDIQQSLKRIQAAVIAGDERATGTAITEVIAGLQSLSVSSITISSSVSEVDQRHQLLDSTALVCESVSRLIQAAKHTLANQTGQDNEDFDKAIKETRSAIAGTLDCLPGQRALVLALGKLKDITTDMEISRMVNAADPSAVVTNAAQEQLQTKLVDAAIGLAAATNTLVVASRGDPVSLQRGVEKIEVAFGNLAQASVVLASIQSNQAEGNREKSEDITGLVRAVGLECNQFLNSLKGCTLEPDDTGLTGLLLTAAKSVGSTVDDLLGKLEVSVPGYDQCARVMQSIGETTVLLNETNTLANAQGTYSETVQNMTTAETTLTDILNTMTAHASAQNGIKVADTLVKLAETVGKYTKQTVHAAQLIALSDPMSEAPISSTIDRKMLLAAGQELSDACKKLVNQDNSQSEILKCASIISKQTTAIVNLCKLASQDPKLTLEARQEFETYSKKTVAKTVQLVGAIKRLAVENNESSRVLCEETSKQLTIHVDEIVAVTSSPEYAGAPAKISEQAIQIQRPVLDNAHMLLAELQDITLLSQNFCANPDSDDLRLMLIEETKTVSKIVGNMLNSVKDAGPGQKACQEATDRINETIVSIDTAITQAVSGGLVQELTAVNKSVDKHALRDHLQALSNLAEVVACATRGDMIQLTSAIEEMPMTLNKTANLVLTYGATTDMKSHQRELLESTKALSDALSSYITVVKTDCADPNEFGIFQIEAEKMALKSAIATVVGLVDGPSDPYTLQISRASEKVEELLVGLDNRIKHSSKNENSEAILTERPYQVVVLEIKQSGKKIIGAVGHILSKQCKMEDLSSAAEKISAIYEELTLNTSAAIDACNDDDLKKQLLHFTREVGGSTLKVIDVLRQGTGKESLDPATRLKLNQAVRTMYSKLDELNSAADEGSKGLLACQAANTHLDDMISELETTTIFAQAKQLDSVDTTDNFSLYKDQLLLSVEKLTDLIDGFSKCNKLTQDELALMLNESVSVMSVFKENVQKATASITSNDSNSQMQLLALSKDILTSMQELVKSSGKATGTNDISAYMDSVKQAIAVQQVASKAFKDYVTVISDDSQRASRTADNVIEEINSACQIMNDKDAPALGTALPEEIISFARTLTGTAAAIIGAATISSKQETLAPLMGNLGKVINELARAGKAATDRAPEENKIEIAKAITHAGNTCKDLIVCVKTIHAGSTADAKMQLQTSAKNVTTAVTEVVSAAGKLMPGGYVDPNDPNVIAERKLLSAAIAIEQAAKRLAEFKPAEGPRKANDELKFDEQIFEAAKAIAAATSALIRSATGAQREIIAKGRAGKTDAMYHSDGTWNDGLVSAAKQVAASTSELCEAANEVVKGSAQHDRVIVCARNVSSFTVQLLTAAAVRSDSSSQTQIRLRAAGKAVTDATEQLVEAAKGNNTIQDNDMSAVDAELFISPTKSKVLEMEAQMNILRMEKELERARVGLAAVRKGRYAAVLPSNTTPQDGSNTLSSAGQTRSLNALSITPRNAAGGVKAGKGNTDRSLASPRPSVHVQPPSNLKPLATSKHHEQIESDKQ</sequence>
<dbReference type="Gene3D" id="1.20.1410.10">
    <property type="entry name" value="I/LWEQ domain"/>
    <property type="match status" value="1"/>
</dbReference>
<dbReference type="PROSITE" id="PS00661">
    <property type="entry name" value="FERM_2"/>
    <property type="match status" value="1"/>
</dbReference>
<dbReference type="FunFam" id="1.20.1410.10:FF:000001">
    <property type="entry name" value="Talin 2"/>
    <property type="match status" value="1"/>
</dbReference>
<evidence type="ECO:0008006" key="9">
    <source>
        <dbReference type="Google" id="ProtNLM"/>
    </source>
</evidence>
<dbReference type="GO" id="GO:0005200">
    <property type="term" value="F:structural constituent of cytoskeleton"/>
    <property type="evidence" value="ECO:0007669"/>
    <property type="project" value="InterPro"/>
</dbReference>
<dbReference type="SUPFAM" id="SSF47031">
    <property type="entry name" value="Second domain of FERM"/>
    <property type="match status" value="1"/>
</dbReference>
<dbReference type="Pfam" id="PF21896">
    <property type="entry name" value="Talin_IBS2B"/>
    <property type="match status" value="1"/>
</dbReference>
<evidence type="ECO:0000313" key="8">
    <source>
        <dbReference type="Proteomes" id="UP000077115"/>
    </source>
</evidence>
<dbReference type="InterPro" id="IPR002558">
    <property type="entry name" value="ILWEQ_dom"/>
</dbReference>
<dbReference type="Pfam" id="PF21865">
    <property type="entry name" value="TLN1-like_RS"/>
    <property type="match status" value="3"/>
</dbReference>
<dbReference type="Gene3D" id="1.20.80.10">
    <property type="match status" value="1"/>
</dbReference>
<dbReference type="InterPro" id="IPR054082">
    <property type="entry name" value="Talin_IBS2B"/>
</dbReference>
<dbReference type="CDD" id="cd17089">
    <property type="entry name" value="FERM_F0_TLN"/>
    <property type="match status" value="1"/>
</dbReference>
<dbReference type="SUPFAM" id="SSF109885">
    <property type="entry name" value="I/LWEQ domain"/>
    <property type="match status" value="4"/>
</dbReference>
<dbReference type="InterPro" id="IPR035964">
    <property type="entry name" value="I/LWEQ_dom_sf"/>
</dbReference>
<dbReference type="SUPFAM" id="SSF47220">
    <property type="entry name" value="alpha-catenin/vinculin-like"/>
    <property type="match status" value="1"/>
</dbReference>
<dbReference type="SMART" id="SM00307">
    <property type="entry name" value="ILWEQ"/>
    <property type="match status" value="1"/>
</dbReference>
<dbReference type="SUPFAM" id="SSF50729">
    <property type="entry name" value="PH domain-like"/>
    <property type="match status" value="1"/>
</dbReference>
<dbReference type="Gene3D" id="1.20.120.230">
    <property type="entry name" value="Alpha-catenin/vinculin-like"/>
    <property type="match status" value="4"/>
</dbReference>
<dbReference type="PROSITE" id="PS50057">
    <property type="entry name" value="FERM_3"/>
    <property type="match status" value="1"/>
</dbReference>
<dbReference type="InterPro" id="IPR019749">
    <property type="entry name" value="Band_41_domain"/>
</dbReference>
<dbReference type="InterPro" id="IPR015224">
    <property type="entry name" value="Talin_cent"/>
</dbReference>
<comment type="subcellular location">
    <subcellularLocation>
        <location evidence="1">Cytoplasm</location>
        <location evidence="1">Cytoskeleton</location>
    </subcellularLocation>
</comment>
<dbReference type="InterPro" id="IPR049108">
    <property type="entry name" value="Talin_R4"/>
</dbReference>
<dbReference type="GO" id="GO:0005737">
    <property type="term" value="C:cytoplasm"/>
    <property type="evidence" value="ECO:0007669"/>
    <property type="project" value="TreeGrafter"/>
</dbReference>
<evidence type="ECO:0000256" key="2">
    <source>
        <dbReference type="ARBA" id="ARBA00022490"/>
    </source>
</evidence>
<evidence type="ECO:0000256" key="1">
    <source>
        <dbReference type="ARBA" id="ARBA00004245"/>
    </source>
</evidence>
<dbReference type="OrthoDB" id="10262320at2759"/>
<protein>
    <recommendedName>
        <fullName evidence="9">FERM domain-containing protein</fullName>
    </recommendedName>
</protein>
<dbReference type="Gene3D" id="1.20.1420.10">
    <property type="entry name" value="Talin, central domain"/>
    <property type="match status" value="7"/>
</dbReference>
<dbReference type="SMART" id="SM00295">
    <property type="entry name" value="B41"/>
    <property type="match status" value="1"/>
</dbReference>
<dbReference type="InterPro" id="IPR036723">
    <property type="entry name" value="Alpha-catenin/vinculin-like_sf"/>
</dbReference>
<dbReference type="Pfam" id="PF01608">
    <property type="entry name" value="I_LWEQ"/>
    <property type="match status" value="1"/>
</dbReference>
<dbReference type="PANTHER" id="PTHR19981:SF1">
    <property type="entry name" value="RHEA, ISOFORM B"/>
    <property type="match status" value="1"/>
</dbReference>
<keyword evidence="3" id="KW-0206">Cytoskeleton</keyword>
<dbReference type="CDD" id="cd10569">
    <property type="entry name" value="FERM_C_Talin"/>
    <property type="match status" value="1"/>
</dbReference>
<dbReference type="InterPro" id="IPR000299">
    <property type="entry name" value="FERM_domain"/>
</dbReference>
<dbReference type="eggNOG" id="KOG4261">
    <property type="taxonomic scope" value="Eukaryota"/>
</dbReference>
<keyword evidence="2" id="KW-0963">Cytoplasm</keyword>
<organism evidence="7 8">
    <name type="scientific">Batrachochytrium dendrobatidis (strain JEL423)</name>
    <dbReference type="NCBI Taxonomy" id="403673"/>
    <lineage>
        <taxon>Eukaryota</taxon>
        <taxon>Fungi</taxon>
        <taxon>Fungi incertae sedis</taxon>
        <taxon>Chytridiomycota</taxon>
        <taxon>Chytridiomycota incertae sedis</taxon>
        <taxon>Chytridiomycetes</taxon>
        <taxon>Rhizophydiales</taxon>
        <taxon>Rhizophydiales incertae sedis</taxon>
        <taxon>Batrachochytrium</taxon>
    </lineage>
</organism>
<dbReference type="PROSITE" id="PS00660">
    <property type="entry name" value="FERM_1"/>
    <property type="match status" value="1"/>
</dbReference>
<dbReference type="PROSITE" id="PS50945">
    <property type="entry name" value="I_LWEQ"/>
    <property type="match status" value="1"/>
</dbReference>
<dbReference type="EMBL" id="DS022300">
    <property type="protein sequence ID" value="OAJ36797.1"/>
    <property type="molecule type" value="Genomic_DNA"/>
</dbReference>
<dbReference type="VEuPathDB" id="FungiDB:BDEG_20930"/>
<dbReference type="InterPro" id="IPR032425">
    <property type="entry name" value="FERM_f0"/>
</dbReference>
<dbReference type="GO" id="GO:0005886">
    <property type="term" value="C:plasma membrane"/>
    <property type="evidence" value="ECO:0007669"/>
    <property type="project" value="TreeGrafter"/>
</dbReference>
<dbReference type="PANTHER" id="PTHR19981">
    <property type="entry name" value="TALIN"/>
    <property type="match status" value="1"/>
</dbReference>
<dbReference type="CDD" id="cd17090">
    <property type="entry name" value="FERM_F1_TLN"/>
    <property type="match status" value="1"/>
</dbReference>
<dbReference type="InterPro" id="IPR014352">
    <property type="entry name" value="FERM/acyl-CoA-bd_prot_sf"/>
</dbReference>
<reference evidence="7 8" key="1">
    <citation type="submission" date="2006-10" db="EMBL/GenBank/DDBJ databases">
        <title>The Genome Sequence of Batrachochytrium dendrobatidis JEL423.</title>
        <authorList>
            <consortium name="The Broad Institute Genome Sequencing Platform"/>
            <person name="Birren B."/>
            <person name="Lander E."/>
            <person name="Galagan J."/>
            <person name="Cuomo C."/>
            <person name="Devon K."/>
            <person name="Jaffe D."/>
            <person name="Butler J."/>
            <person name="Alvarez P."/>
            <person name="Gnerre S."/>
            <person name="Grabherr M."/>
            <person name="Kleber M."/>
            <person name="Mauceli E."/>
            <person name="Brockman W."/>
            <person name="Young S."/>
            <person name="LaButti K."/>
            <person name="Sykes S."/>
            <person name="DeCaprio D."/>
            <person name="Crawford M."/>
            <person name="Koehrsen M."/>
            <person name="Engels R."/>
            <person name="Montgomery P."/>
            <person name="Pearson M."/>
            <person name="Howarth C."/>
            <person name="Larson L."/>
            <person name="White J."/>
            <person name="O'Leary S."/>
            <person name="Kodira C."/>
            <person name="Zeng Q."/>
            <person name="Yandava C."/>
            <person name="Alvarado L."/>
            <person name="Longcore J."/>
            <person name="James T."/>
        </authorList>
    </citation>
    <scope>NUCLEOTIDE SEQUENCE [LARGE SCALE GENOMIC DNA]</scope>
    <source>
        <strain evidence="7 8">JEL423</strain>
    </source>
</reference>
<dbReference type="GO" id="GO:0030036">
    <property type="term" value="P:actin cytoskeleton organization"/>
    <property type="evidence" value="ECO:0007669"/>
    <property type="project" value="TreeGrafter"/>
</dbReference>
<feature type="compositionally biased region" description="Polar residues" evidence="4">
    <location>
        <begin position="2539"/>
        <end position="2567"/>
    </location>
</feature>
<dbReference type="FunFam" id="1.20.80.10:FF:000007">
    <property type="entry name" value="Talin 2"/>
    <property type="match status" value="1"/>
</dbReference>
<evidence type="ECO:0000259" key="5">
    <source>
        <dbReference type="PROSITE" id="PS50057"/>
    </source>
</evidence>
<evidence type="ECO:0000256" key="3">
    <source>
        <dbReference type="ARBA" id="ARBA00023212"/>
    </source>
</evidence>
<feature type="domain" description="FERM" evidence="5">
    <location>
        <begin position="82"/>
        <end position="385"/>
    </location>
</feature>